<feature type="chain" id="PRO_5035169388" description="Ig-like domain-containing protein" evidence="12">
    <location>
        <begin position="22"/>
        <end position="307"/>
    </location>
</feature>
<reference evidence="14 15" key="1">
    <citation type="submission" date="2008-02" db="EMBL/GenBank/DDBJ databases">
        <title>A 6x draft sequence assembly of the Pongo pygmaeus abelii genome.</title>
        <authorList>
            <person name="Wilson R.K."/>
            <person name="Mardis E."/>
        </authorList>
    </citation>
    <scope>NUCLEOTIDE SEQUENCE [LARGE SCALE GENOMIC DNA]</scope>
</reference>
<evidence type="ECO:0000256" key="6">
    <source>
        <dbReference type="ARBA" id="ARBA00023136"/>
    </source>
</evidence>
<dbReference type="Ensembl" id="ENSPPYT00000048228.1">
    <property type="protein sequence ID" value="ENSPPYP00000030319.1"/>
    <property type="gene ID" value="ENSPPYG00000033532.1"/>
</dbReference>
<evidence type="ECO:0000256" key="4">
    <source>
        <dbReference type="ARBA" id="ARBA00022859"/>
    </source>
</evidence>
<reference evidence="14" key="3">
    <citation type="submission" date="2025-09" db="UniProtKB">
        <authorList>
            <consortium name="Ensembl"/>
        </authorList>
    </citation>
    <scope>IDENTIFICATION</scope>
</reference>
<keyword evidence="6" id="KW-0472">Membrane</keyword>
<dbReference type="GeneTree" id="ENSGT00940000154542"/>
<dbReference type="AlphaFoldDB" id="A0A8I5T4F5"/>
<evidence type="ECO:0000259" key="13">
    <source>
        <dbReference type="PROSITE" id="PS50835"/>
    </source>
</evidence>
<keyword evidence="15" id="KW-1185">Reference proteome</keyword>
<accession>A0A8I5T4F5</accession>
<organism evidence="14 15">
    <name type="scientific">Pongo abelii</name>
    <name type="common">Sumatran orangutan</name>
    <name type="synonym">Pongo pygmaeus abelii</name>
    <dbReference type="NCBI Taxonomy" id="9601"/>
    <lineage>
        <taxon>Eukaryota</taxon>
        <taxon>Metazoa</taxon>
        <taxon>Chordata</taxon>
        <taxon>Craniata</taxon>
        <taxon>Vertebrata</taxon>
        <taxon>Euteleostomi</taxon>
        <taxon>Mammalia</taxon>
        <taxon>Eutheria</taxon>
        <taxon>Euarchontoglires</taxon>
        <taxon>Primates</taxon>
        <taxon>Haplorrhini</taxon>
        <taxon>Catarrhini</taxon>
        <taxon>Hominidae</taxon>
        <taxon>Pongo</taxon>
    </lineage>
</organism>
<dbReference type="Proteomes" id="UP000001595">
    <property type="component" value="Chromosome 7"/>
</dbReference>
<keyword evidence="8" id="KW-0675">Receptor</keyword>
<dbReference type="PROSITE" id="PS50835">
    <property type="entry name" value="IG_LIKE"/>
    <property type="match status" value="1"/>
</dbReference>
<keyword evidence="4" id="KW-0391">Immunity</keyword>
<comment type="subcellular location">
    <subcellularLocation>
        <location evidence="1">Cell membrane</location>
    </subcellularLocation>
</comment>
<evidence type="ECO:0000256" key="11">
    <source>
        <dbReference type="ARBA" id="ARBA00043266"/>
    </source>
</evidence>
<dbReference type="Pfam" id="PF07686">
    <property type="entry name" value="V-set"/>
    <property type="match status" value="1"/>
</dbReference>
<dbReference type="GO" id="GO:0042101">
    <property type="term" value="C:T cell receptor complex"/>
    <property type="evidence" value="ECO:0007669"/>
    <property type="project" value="UniProtKB-KW"/>
</dbReference>
<dbReference type="InterPro" id="IPR007110">
    <property type="entry name" value="Ig-like_dom"/>
</dbReference>
<dbReference type="GO" id="GO:0002250">
    <property type="term" value="P:adaptive immune response"/>
    <property type="evidence" value="ECO:0007669"/>
    <property type="project" value="UniProtKB-KW"/>
</dbReference>
<keyword evidence="3 12" id="KW-0732">Signal</keyword>
<reference evidence="14" key="2">
    <citation type="submission" date="2025-08" db="UniProtKB">
        <authorList>
            <consortium name="Ensembl"/>
        </authorList>
    </citation>
    <scope>IDENTIFICATION</scope>
</reference>
<keyword evidence="5" id="KW-1064">Adaptive immunity</keyword>
<dbReference type="InterPro" id="IPR013783">
    <property type="entry name" value="Ig-like_fold"/>
</dbReference>
<proteinExistence type="predicted"/>
<dbReference type="InterPro" id="IPR050413">
    <property type="entry name" value="TCR_beta_variable"/>
</dbReference>
<feature type="signal peptide" evidence="12">
    <location>
        <begin position="1"/>
        <end position="21"/>
    </location>
</feature>
<dbReference type="SMART" id="SM00409">
    <property type="entry name" value="IG"/>
    <property type="match status" value="1"/>
</dbReference>
<dbReference type="PANTHER" id="PTHR23268">
    <property type="entry name" value="T-CELL RECEPTOR BETA CHAIN"/>
    <property type="match status" value="1"/>
</dbReference>
<dbReference type="InterPro" id="IPR013106">
    <property type="entry name" value="Ig_V-set"/>
</dbReference>
<dbReference type="SMART" id="SM00406">
    <property type="entry name" value="IGv"/>
    <property type="match status" value="1"/>
</dbReference>
<evidence type="ECO:0000256" key="7">
    <source>
        <dbReference type="ARBA" id="ARBA00023157"/>
    </source>
</evidence>
<protein>
    <recommendedName>
        <fullName evidence="13">Ig-like domain-containing protein</fullName>
    </recommendedName>
</protein>
<keyword evidence="11" id="KW-1279">T cell receptor</keyword>
<dbReference type="InterPro" id="IPR003599">
    <property type="entry name" value="Ig_sub"/>
</dbReference>
<keyword evidence="7" id="KW-1015">Disulfide bond</keyword>
<dbReference type="InterPro" id="IPR036179">
    <property type="entry name" value="Ig-like_dom_sf"/>
</dbReference>
<feature type="domain" description="Ig-like" evidence="13">
    <location>
        <begin position="18"/>
        <end position="115"/>
    </location>
</feature>
<name>A0A8I5T4F5_PONAB</name>
<dbReference type="SUPFAM" id="SSF48726">
    <property type="entry name" value="Immunoglobulin"/>
    <property type="match status" value="1"/>
</dbReference>
<keyword evidence="9" id="KW-0393">Immunoglobulin domain</keyword>
<comment type="subunit">
    <text evidence="10">Alpha-beta TR is a heterodimer composed of an alpha and beta chain; disulfide-linked. The alpha-beta TR is associated with the transmembrane signaling CD3 coreceptor proteins to form the TR-CD3 (TcR or TCR). The assembly of alpha-beta TR heterodimers with CD3 occurs in the endoplasmic reticulum where a single alpha-beta TR heterodimer associates with one CD3D-CD3E heterodimer, one CD3G-CD3E heterodimer and one CD247 homodimer forming a stable octameric structure. CD3D-CD3E and CD3G-CD3E heterodimers preferentially associate with TR alpha and TR beta chains, respectively. The association of the CD247 homodimer is the last step of TcR assembly in the endoplasmic reticulum and is required for transport to the cell surface.</text>
</comment>
<evidence type="ECO:0000256" key="12">
    <source>
        <dbReference type="SAM" id="SignalP"/>
    </source>
</evidence>
<evidence type="ECO:0000256" key="2">
    <source>
        <dbReference type="ARBA" id="ARBA00022475"/>
    </source>
</evidence>
<evidence type="ECO:0000313" key="15">
    <source>
        <dbReference type="Proteomes" id="UP000001595"/>
    </source>
</evidence>
<sequence>MSIGLLCCAAFFLLWAGPVNAGVTQTPKFHVLKTGQSMTLQCAQDMNHDYMSWYRQDPGMGLRLIHYSAGAGITDKGEVPNGYNVSRLNTEDFQLRLESAAPSQTSVYFCASSYSTALQGCLLSAHKGRESLPSSLTQDSAMSWAEFSTPVSLEPQVAPSDPDSMSLAVCQVPLQAVSPRAGLVPGPQMSPLLFSLVCPPSFPFGVGPGLPKLLLFYSLSWVRGPQDKTGFVFQIHLDSCLSLVSLLLPLSRVSSAPPSRCLSCGPHFPSGQSPSKALLGLSSPHLPAPLYCSHEGSPSSVPPSFPS</sequence>
<evidence type="ECO:0000256" key="1">
    <source>
        <dbReference type="ARBA" id="ARBA00004236"/>
    </source>
</evidence>
<evidence type="ECO:0000313" key="14">
    <source>
        <dbReference type="Ensembl" id="ENSPPYP00000030319.1"/>
    </source>
</evidence>
<dbReference type="Gene3D" id="2.60.40.10">
    <property type="entry name" value="Immunoglobulins"/>
    <property type="match status" value="1"/>
</dbReference>
<evidence type="ECO:0000256" key="10">
    <source>
        <dbReference type="ARBA" id="ARBA00038651"/>
    </source>
</evidence>
<dbReference type="PANTHER" id="PTHR23268:SF19">
    <property type="entry name" value="T CELL RECEPTOR BETA VARIABLE 6-2-RELATED"/>
    <property type="match status" value="1"/>
</dbReference>
<evidence type="ECO:0000256" key="9">
    <source>
        <dbReference type="ARBA" id="ARBA00023319"/>
    </source>
</evidence>
<evidence type="ECO:0000256" key="8">
    <source>
        <dbReference type="ARBA" id="ARBA00023170"/>
    </source>
</evidence>
<evidence type="ECO:0000256" key="3">
    <source>
        <dbReference type="ARBA" id="ARBA00022729"/>
    </source>
</evidence>
<keyword evidence="2" id="KW-1003">Cell membrane</keyword>
<evidence type="ECO:0000256" key="5">
    <source>
        <dbReference type="ARBA" id="ARBA00023130"/>
    </source>
</evidence>
<dbReference type="GO" id="GO:0007166">
    <property type="term" value="P:cell surface receptor signaling pathway"/>
    <property type="evidence" value="ECO:0007669"/>
    <property type="project" value="TreeGrafter"/>
</dbReference>